<dbReference type="OrthoDB" id="9805770at2"/>
<evidence type="ECO:0000256" key="9">
    <source>
        <dbReference type="RuleBase" id="RU003423"/>
    </source>
</evidence>
<dbReference type="Gene3D" id="2.40.50.100">
    <property type="match status" value="1"/>
</dbReference>
<feature type="domain" description="Lipoyl-binding" evidence="10">
    <location>
        <begin position="2"/>
        <end position="75"/>
    </location>
</feature>
<dbReference type="FunFam" id="3.30.559.10:FF:000004">
    <property type="entry name" value="Acetyltransferase component of pyruvate dehydrogenase complex"/>
    <property type="match status" value="1"/>
</dbReference>
<dbReference type="SUPFAM" id="SSF51230">
    <property type="entry name" value="Single hybrid motif"/>
    <property type="match status" value="1"/>
</dbReference>
<comment type="similarity">
    <text evidence="2 9">Belongs to the 2-oxoacid dehydrogenase family.</text>
</comment>
<dbReference type="EC" id="2.3.1.-" evidence="9"/>
<evidence type="ECO:0000313" key="13">
    <source>
        <dbReference type="Proteomes" id="UP000298673"/>
    </source>
</evidence>
<evidence type="ECO:0000256" key="1">
    <source>
        <dbReference type="ARBA" id="ARBA00001938"/>
    </source>
</evidence>
<dbReference type="GO" id="GO:0004742">
    <property type="term" value="F:dihydrolipoyllysine-residue acetyltransferase activity"/>
    <property type="evidence" value="ECO:0007669"/>
    <property type="project" value="UniProtKB-EC"/>
</dbReference>
<dbReference type="InterPro" id="IPR001078">
    <property type="entry name" value="2-oxoacid_DH_actylTfrase"/>
</dbReference>
<dbReference type="SUPFAM" id="SSF52777">
    <property type="entry name" value="CoA-dependent acyltransferases"/>
    <property type="match status" value="1"/>
</dbReference>
<dbReference type="GO" id="GO:0006086">
    <property type="term" value="P:pyruvate decarboxylation to acetyl-CoA"/>
    <property type="evidence" value="ECO:0007669"/>
    <property type="project" value="TreeGrafter"/>
</dbReference>
<protein>
    <recommendedName>
        <fullName evidence="9">Dihydrolipoamide acetyltransferase component of pyruvate dehydrogenase complex</fullName>
        <ecNumber evidence="9">2.3.1.-</ecNumber>
    </recommendedName>
</protein>
<dbReference type="PROSITE" id="PS51826">
    <property type="entry name" value="PSBD"/>
    <property type="match status" value="1"/>
</dbReference>
<evidence type="ECO:0000259" key="10">
    <source>
        <dbReference type="PROSITE" id="PS50968"/>
    </source>
</evidence>
<dbReference type="InterPro" id="IPR003016">
    <property type="entry name" value="2-oxoA_DH_lipoyl-BS"/>
</dbReference>
<dbReference type="Gene3D" id="4.10.320.10">
    <property type="entry name" value="E3-binding domain"/>
    <property type="match status" value="1"/>
</dbReference>
<dbReference type="Pfam" id="PF02817">
    <property type="entry name" value="E3_binding"/>
    <property type="match status" value="1"/>
</dbReference>
<dbReference type="PANTHER" id="PTHR43178:SF2">
    <property type="entry name" value="DIHYDROLIPOYLLYSINE-RESIDUE ACETYLTRANSFERASE COMPONENT OF PYRUVATE DEHYDROGENASE COMPLEX"/>
    <property type="match status" value="1"/>
</dbReference>
<dbReference type="InterPro" id="IPR011053">
    <property type="entry name" value="Single_hybrid_motif"/>
</dbReference>
<dbReference type="RefSeq" id="WP_158343400.1">
    <property type="nucleotide sequence ID" value="NZ_CP034861.1"/>
</dbReference>
<comment type="cofactor">
    <cofactor evidence="1 9">
        <name>(R)-lipoate</name>
        <dbReference type="ChEBI" id="CHEBI:83088"/>
    </cofactor>
</comment>
<sequence>MDIEVKVPDIGLDEAEVTEILVTIGQKIELEQGLITIEGDKSSIEIPSPFSGIVHNINVKIGDKVRTSSIIMILKTNVIHDTKKEENFQKIKKTNLLNNNNIDIDVNRKIKNKNLFHATPVIRRLARNLNIDLNKINGSGRKNRILKEDIILYKKNNFSELGKYNISIESYSNSNHIENEKIKLTSIQKLVGHNLYQNWINVPHVTHFDEANVTILEAFRKKYNNEKKEEKHGNNITMLVFIIKVVSYALEKFPIFNSSLSLDKESIIFKKYINIGVAISIKNGLVVPVLRDVNKKNITQLSNELILMSKKAREEKLSSSDMKKGCFTISNLGSIGGSWFSPIVNSPEVAILGVSKSTIKPFWDGKNFVPSLMLPLSLSYDHRVINGADAAYFMTFIRKVLSDIHFLIM</sequence>
<dbReference type="Pfam" id="PF00198">
    <property type="entry name" value="2-oxoacid_dh"/>
    <property type="match status" value="1"/>
</dbReference>
<evidence type="ECO:0000256" key="8">
    <source>
        <dbReference type="ARBA" id="ARBA00048370"/>
    </source>
</evidence>
<evidence type="ECO:0000256" key="5">
    <source>
        <dbReference type="ARBA" id="ARBA00022823"/>
    </source>
</evidence>
<evidence type="ECO:0000256" key="4">
    <source>
        <dbReference type="ARBA" id="ARBA00022679"/>
    </source>
</evidence>
<keyword evidence="5 9" id="KW-0450">Lipoyl</keyword>
<keyword evidence="6 9" id="KW-0012">Acyltransferase</keyword>
<dbReference type="Pfam" id="PF00364">
    <property type="entry name" value="Biotin_lipoyl"/>
    <property type="match status" value="1"/>
</dbReference>
<dbReference type="InterPro" id="IPR023213">
    <property type="entry name" value="CAT-like_dom_sf"/>
</dbReference>
<evidence type="ECO:0000259" key="11">
    <source>
        <dbReference type="PROSITE" id="PS51826"/>
    </source>
</evidence>
<dbReference type="SUPFAM" id="SSF47005">
    <property type="entry name" value="Peripheral subunit-binding domain of 2-oxo acid dehydrogenase complex"/>
    <property type="match status" value="1"/>
</dbReference>
<dbReference type="Gene3D" id="3.30.559.10">
    <property type="entry name" value="Chloramphenicol acetyltransferase-like domain"/>
    <property type="match status" value="1"/>
</dbReference>
<evidence type="ECO:0000313" key="12">
    <source>
        <dbReference type="EMBL" id="QCI24294.1"/>
    </source>
</evidence>
<comment type="catalytic activity">
    <reaction evidence="8">
        <text>N(6)-[(R)-dihydrolipoyl]-L-lysyl-[protein] + acetyl-CoA = N(6)-[(R)-S(8)-acetyldihydrolipoyl]-L-lysyl-[protein] + CoA</text>
        <dbReference type="Rhea" id="RHEA:17017"/>
        <dbReference type="Rhea" id="RHEA-COMP:10475"/>
        <dbReference type="Rhea" id="RHEA-COMP:10478"/>
        <dbReference type="ChEBI" id="CHEBI:57287"/>
        <dbReference type="ChEBI" id="CHEBI:57288"/>
        <dbReference type="ChEBI" id="CHEBI:83100"/>
        <dbReference type="ChEBI" id="CHEBI:83111"/>
        <dbReference type="EC" id="2.3.1.12"/>
    </reaction>
</comment>
<dbReference type="InterPro" id="IPR004167">
    <property type="entry name" value="PSBD"/>
</dbReference>
<gene>
    <name evidence="12" type="ORF">D9V75_00985</name>
</gene>
<dbReference type="GO" id="GO:0005737">
    <property type="term" value="C:cytoplasm"/>
    <property type="evidence" value="ECO:0007669"/>
    <property type="project" value="TreeGrafter"/>
</dbReference>
<evidence type="ECO:0000256" key="7">
    <source>
        <dbReference type="ARBA" id="ARBA00025211"/>
    </source>
</evidence>
<accession>A0A4D6YEQ2</accession>
<name>A0A4D6YEQ2_9GAMM</name>
<evidence type="ECO:0000256" key="3">
    <source>
        <dbReference type="ARBA" id="ARBA00011484"/>
    </source>
</evidence>
<dbReference type="PROSITE" id="PS50968">
    <property type="entry name" value="BIOTINYL_LIPOYL"/>
    <property type="match status" value="1"/>
</dbReference>
<dbReference type="CDD" id="cd06849">
    <property type="entry name" value="lipoyl_domain"/>
    <property type="match status" value="1"/>
</dbReference>
<feature type="domain" description="Peripheral subunit-binding (PSBD)" evidence="11">
    <location>
        <begin position="117"/>
        <end position="154"/>
    </location>
</feature>
<comment type="function">
    <text evidence="7">The pyruvate dehydrogenase complex catalyzes the overall conversion of pyruvate to acetyl-CoA and CO(2). It contains multiple copies of three enzymatic components: pyruvate dehydrogenase (E1), dihydrolipoamide acetyltransferase (E2) and lipoamide dehydrogenase (E3).</text>
</comment>
<dbReference type="InterPro" id="IPR050743">
    <property type="entry name" value="2-oxoacid_DH_E2_comp"/>
</dbReference>
<evidence type="ECO:0000256" key="2">
    <source>
        <dbReference type="ARBA" id="ARBA00007317"/>
    </source>
</evidence>
<dbReference type="PROSITE" id="PS00189">
    <property type="entry name" value="LIPOYL"/>
    <property type="match status" value="1"/>
</dbReference>
<dbReference type="GO" id="GO:0031405">
    <property type="term" value="F:lipoic acid binding"/>
    <property type="evidence" value="ECO:0007669"/>
    <property type="project" value="TreeGrafter"/>
</dbReference>
<reference evidence="12 13" key="2">
    <citation type="submission" date="2019-05" db="EMBL/GenBank/DDBJ databases">
        <title>Genome evolution of the obligate endosymbiont Buchnera aphidicola.</title>
        <authorList>
            <person name="Moran N.A."/>
        </authorList>
    </citation>
    <scope>NUCLEOTIDE SEQUENCE [LARGE SCALE GENOMIC DNA]</scope>
    <source>
        <strain evidence="12 13">Mst</strain>
    </source>
</reference>
<keyword evidence="4 9" id="KW-0808">Transferase</keyword>
<organism evidence="12 13">
    <name type="scientific">Buchnera aphidicola</name>
    <name type="common">Muscaphis stroyani</name>
    <dbReference type="NCBI Taxonomy" id="1241869"/>
    <lineage>
        <taxon>Bacteria</taxon>
        <taxon>Pseudomonadati</taxon>
        <taxon>Pseudomonadota</taxon>
        <taxon>Gammaproteobacteria</taxon>
        <taxon>Enterobacterales</taxon>
        <taxon>Erwiniaceae</taxon>
        <taxon>Buchnera</taxon>
    </lineage>
</organism>
<dbReference type="AlphaFoldDB" id="A0A4D6YEQ2"/>
<dbReference type="InterPro" id="IPR036625">
    <property type="entry name" value="E3-bd_dom_sf"/>
</dbReference>
<evidence type="ECO:0000256" key="6">
    <source>
        <dbReference type="ARBA" id="ARBA00023315"/>
    </source>
</evidence>
<dbReference type="Proteomes" id="UP000298673">
    <property type="component" value="Chromosome"/>
</dbReference>
<dbReference type="EMBL" id="CP034861">
    <property type="protein sequence ID" value="QCI24294.1"/>
    <property type="molecule type" value="Genomic_DNA"/>
</dbReference>
<reference evidence="12 13" key="1">
    <citation type="submission" date="2018-12" db="EMBL/GenBank/DDBJ databases">
        <authorList>
            <person name="Chong R.A."/>
        </authorList>
    </citation>
    <scope>NUCLEOTIDE SEQUENCE [LARGE SCALE GENOMIC DNA]</scope>
    <source>
        <strain evidence="12 13">Mst</strain>
    </source>
</reference>
<dbReference type="PANTHER" id="PTHR43178">
    <property type="entry name" value="DIHYDROLIPOAMIDE ACETYLTRANSFERASE COMPONENT OF PYRUVATE DEHYDROGENASE COMPLEX"/>
    <property type="match status" value="1"/>
</dbReference>
<proteinExistence type="inferred from homology"/>
<dbReference type="InterPro" id="IPR000089">
    <property type="entry name" value="Biotin_lipoyl"/>
</dbReference>
<comment type="subunit">
    <text evidence="3">Forms a 24-polypeptide structural core with octahedral symmetry.</text>
</comment>